<dbReference type="InterPro" id="IPR050366">
    <property type="entry name" value="BP-dependent_transpt_permease"/>
</dbReference>
<evidence type="ECO:0000256" key="2">
    <source>
        <dbReference type="ARBA" id="ARBA00022448"/>
    </source>
</evidence>
<gene>
    <name evidence="10" type="ORF">IV500_15515</name>
</gene>
<evidence type="ECO:0000259" key="9">
    <source>
        <dbReference type="PROSITE" id="PS50928"/>
    </source>
</evidence>
<keyword evidence="4" id="KW-0997">Cell inner membrane</keyword>
<dbReference type="InterPro" id="IPR035906">
    <property type="entry name" value="MetI-like_sf"/>
</dbReference>
<dbReference type="CDD" id="cd06261">
    <property type="entry name" value="TM_PBP2"/>
    <property type="match status" value="1"/>
</dbReference>
<comment type="subcellular location">
    <subcellularLocation>
        <location evidence="1">Cell inner membrane</location>
        <topology evidence="1">Multi-pass membrane protein</topology>
    </subcellularLocation>
    <subcellularLocation>
        <location evidence="8">Cell membrane</location>
        <topology evidence="8">Multi-pass membrane protein</topology>
    </subcellularLocation>
</comment>
<evidence type="ECO:0000256" key="8">
    <source>
        <dbReference type="RuleBase" id="RU363032"/>
    </source>
</evidence>
<dbReference type="AlphaFoldDB" id="A0A931CVR1"/>
<reference evidence="10 11" key="1">
    <citation type="submission" date="2020-11" db="EMBL/GenBank/DDBJ databases">
        <title>Arthrobacter antarcticus sp. nov., isolated from Antarctic Soil.</title>
        <authorList>
            <person name="Li J."/>
        </authorList>
    </citation>
    <scope>NUCLEOTIDE SEQUENCE [LARGE SCALE GENOMIC DNA]</scope>
    <source>
        <strain evidence="10 11">Z1-20</strain>
    </source>
</reference>
<proteinExistence type="inferred from homology"/>
<dbReference type="PANTHER" id="PTHR43386:SF2">
    <property type="entry name" value="OLIGOPEPTIDE TRANSPORT SYSTEM PERMEASE PROTEIN OPPC"/>
    <property type="match status" value="1"/>
</dbReference>
<dbReference type="Gene3D" id="1.10.3720.10">
    <property type="entry name" value="MetI-like"/>
    <property type="match status" value="1"/>
</dbReference>
<feature type="domain" description="ABC transmembrane type-1" evidence="9">
    <location>
        <begin position="98"/>
        <end position="288"/>
    </location>
</feature>
<name>A0A931CVR1_9MICC</name>
<protein>
    <submittedName>
        <fullName evidence="10">ABC transporter permease</fullName>
    </submittedName>
</protein>
<dbReference type="PROSITE" id="PS50928">
    <property type="entry name" value="ABC_TM1"/>
    <property type="match status" value="1"/>
</dbReference>
<feature type="transmembrane region" description="Helical" evidence="8">
    <location>
        <begin position="268"/>
        <end position="287"/>
    </location>
</feature>
<organism evidence="10 11">
    <name type="scientific">Arthrobacter terrae</name>
    <dbReference type="NCBI Taxonomy" id="2935737"/>
    <lineage>
        <taxon>Bacteria</taxon>
        <taxon>Bacillati</taxon>
        <taxon>Actinomycetota</taxon>
        <taxon>Actinomycetes</taxon>
        <taxon>Micrococcales</taxon>
        <taxon>Micrococcaceae</taxon>
        <taxon>Arthrobacter</taxon>
    </lineage>
</organism>
<feature type="transmembrane region" description="Helical" evidence="8">
    <location>
        <begin position="102"/>
        <end position="126"/>
    </location>
</feature>
<evidence type="ECO:0000313" key="11">
    <source>
        <dbReference type="Proteomes" id="UP000655366"/>
    </source>
</evidence>
<evidence type="ECO:0000256" key="4">
    <source>
        <dbReference type="ARBA" id="ARBA00022519"/>
    </source>
</evidence>
<feature type="transmembrane region" description="Helical" evidence="8">
    <location>
        <begin position="160"/>
        <end position="181"/>
    </location>
</feature>
<evidence type="ECO:0000256" key="1">
    <source>
        <dbReference type="ARBA" id="ARBA00004429"/>
    </source>
</evidence>
<dbReference type="SUPFAM" id="SSF161098">
    <property type="entry name" value="MetI-like"/>
    <property type="match status" value="1"/>
</dbReference>
<comment type="similarity">
    <text evidence="8">Belongs to the binding-protein-dependent transport system permease family.</text>
</comment>
<feature type="transmembrane region" description="Helical" evidence="8">
    <location>
        <begin position="38"/>
        <end position="61"/>
    </location>
</feature>
<feature type="transmembrane region" description="Helical" evidence="8">
    <location>
        <begin position="133"/>
        <end position="154"/>
    </location>
</feature>
<dbReference type="EMBL" id="JADNYM010000021">
    <property type="protein sequence ID" value="MBG0740783.1"/>
    <property type="molecule type" value="Genomic_DNA"/>
</dbReference>
<dbReference type="GO" id="GO:0055085">
    <property type="term" value="P:transmembrane transport"/>
    <property type="evidence" value="ECO:0007669"/>
    <property type="project" value="InterPro"/>
</dbReference>
<evidence type="ECO:0000256" key="6">
    <source>
        <dbReference type="ARBA" id="ARBA00022989"/>
    </source>
</evidence>
<evidence type="ECO:0000256" key="3">
    <source>
        <dbReference type="ARBA" id="ARBA00022475"/>
    </source>
</evidence>
<sequence>MVEDAQVLPVTPKAQQRGPRPASRLRLIFAKLARTPRFWVGTLTLLVIVLWALFGLAFYNFNAVSQDVMSMNTGPTGKHWFGTDEIGGDIYAQTVVGLRKSLLIGFVVGPVSALLAGFIGALAGYLGGVWDRVIVWFIDLLLVLPALYILIMLYPLIKGGSWVIVMVYLAIFSWMILARVIRAQTSSLRDRDFVKAARFMGVKTSTIIRRHIIPNVSSLLIIDATLGVGAAILTETTLSYFGFGVQPPDVSLGTLLSSGTGAATTRPWLFVFPAAILVITVLATSLAGDALRDAVDPTSGANRD</sequence>
<keyword evidence="7 8" id="KW-0472">Membrane</keyword>
<dbReference type="Proteomes" id="UP000655366">
    <property type="component" value="Unassembled WGS sequence"/>
</dbReference>
<evidence type="ECO:0000313" key="10">
    <source>
        <dbReference type="EMBL" id="MBG0740783.1"/>
    </source>
</evidence>
<dbReference type="GO" id="GO:0005886">
    <property type="term" value="C:plasma membrane"/>
    <property type="evidence" value="ECO:0007669"/>
    <property type="project" value="UniProtKB-SubCell"/>
</dbReference>
<accession>A0A931CVR1</accession>
<dbReference type="PANTHER" id="PTHR43386">
    <property type="entry name" value="OLIGOPEPTIDE TRANSPORT SYSTEM PERMEASE PROTEIN APPC"/>
    <property type="match status" value="1"/>
</dbReference>
<keyword evidence="6 8" id="KW-1133">Transmembrane helix</keyword>
<keyword evidence="3" id="KW-1003">Cell membrane</keyword>
<keyword evidence="2 8" id="KW-0813">Transport</keyword>
<keyword evidence="11" id="KW-1185">Reference proteome</keyword>
<dbReference type="InterPro" id="IPR000515">
    <property type="entry name" value="MetI-like"/>
</dbReference>
<evidence type="ECO:0000256" key="7">
    <source>
        <dbReference type="ARBA" id="ARBA00023136"/>
    </source>
</evidence>
<evidence type="ECO:0000256" key="5">
    <source>
        <dbReference type="ARBA" id="ARBA00022692"/>
    </source>
</evidence>
<feature type="transmembrane region" description="Helical" evidence="8">
    <location>
        <begin position="212"/>
        <end position="233"/>
    </location>
</feature>
<keyword evidence="5 8" id="KW-0812">Transmembrane</keyword>
<comment type="caution">
    <text evidence="10">The sequence shown here is derived from an EMBL/GenBank/DDBJ whole genome shotgun (WGS) entry which is preliminary data.</text>
</comment>
<dbReference type="Pfam" id="PF00528">
    <property type="entry name" value="BPD_transp_1"/>
    <property type="match status" value="1"/>
</dbReference>